<name>A0A655SK73_VIBCL</name>
<evidence type="ECO:0000313" key="4">
    <source>
        <dbReference type="Proteomes" id="UP000046067"/>
    </source>
</evidence>
<dbReference type="AlphaFoldDB" id="A0A655SK73"/>
<dbReference type="EMBL" id="CWQJ01000030">
    <property type="protein sequence ID" value="CSC74552.1"/>
    <property type="molecule type" value="Genomic_DNA"/>
</dbReference>
<dbReference type="Proteomes" id="UP000041770">
    <property type="component" value="Unassembled WGS sequence"/>
</dbReference>
<evidence type="ECO:0000313" key="1">
    <source>
        <dbReference type="EMBL" id="CSC09203.1"/>
    </source>
</evidence>
<dbReference type="Proteomes" id="UP000046067">
    <property type="component" value="Unassembled WGS sequence"/>
</dbReference>
<evidence type="ECO:0000313" key="2">
    <source>
        <dbReference type="EMBL" id="CSC74552.1"/>
    </source>
</evidence>
<protein>
    <submittedName>
        <fullName evidence="1">Uncharacterized protein</fullName>
    </submittedName>
</protein>
<organism evidence="1 3">
    <name type="scientific">Vibrio cholerae</name>
    <dbReference type="NCBI Taxonomy" id="666"/>
    <lineage>
        <taxon>Bacteria</taxon>
        <taxon>Pseudomonadati</taxon>
        <taxon>Pseudomonadota</taxon>
        <taxon>Gammaproteobacteria</taxon>
        <taxon>Vibrionales</taxon>
        <taxon>Vibrionaceae</taxon>
        <taxon>Vibrio</taxon>
    </lineage>
</organism>
<sequence length="82" mass="9546">MECQAACIKLSLFIKAWYHLVVKPPHLIPNLFSLNEFAIRTMIGKYKNKYTKLIKLNLIERPISLAPPSYSKVYLHDSRRTA</sequence>
<dbReference type="EMBL" id="CWQY01000002">
    <property type="protein sequence ID" value="CSC09203.1"/>
    <property type="molecule type" value="Genomic_DNA"/>
</dbReference>
<reference evidence="3 4" key="1">
    <citation type="submission" date="2015-07" db="EMBL/GenBank/DDBJ databases">
        <authorList>
            <consortium name="Pathogen Informatics"/>
        </authorList>
    </citation>
    <scope>NUCLEOTIDE SEQUENCE [LARGE SCALE GENOMIC DNA]</scope>
    <source>
        <strain evidence="1 3">A316</strain>
        <strain evidence="2 4">A325</strain>
    </source>
</reference>
<proteinExistence type="predicted"/>
<evidence type="ECO:0000313" key="3">
    <source>
        <dbReference type="Proteomes" id="UP000041770"/>
    </source>
</evidence>
<gene>
    <name evidence="1" type="ORF">ERS013200_00552</name>
    <name evidence="2" type="ORF">ERS013201_03444</name>
</gene>
<accession>A0A655SK73</accession>